<keyword evidence="3" id="KW-1185">Reference proteome</keyword>
<comment type="caution">
    <text evidence="2">The sequence shown here is derived from an EMBL/GenBank/DDBJ whole genome shotgun (WGS) entry which is preliminary data.</text>
</comment>
<sequence length="133" mass="13518">MAAALSESVGGPFPAVRFLTLAIASPDRASNGRGRFGVDRRGRLSTERDEICGGTGSGSADGTMRVGSPGRGRLRAVHDRVAPSSPTGGPDDLDDVPACPPAGTAGAAVSNSPTRIALRAVRAAIRIIKQTAR</sequence>
<feature type="region of interest" description="Disordered" evidence="1">
    <location>
        <begin position="48"/>
        <end position="110"/>
    </location>
</feature>
<dbReference type="Proteomes" id="UP001500456">
    <property type="component" value="Unassembled WGS sequence"/>
</dbReference>
<organism evidence="2 3">
    <name type="scientific">Streptomyces plumbiresistens</name>
    <dbReference type="NCBI Taxonomy" id="511811"/>
    <lineage>
        <taxon>Bacteria</taxon>
        <taxon>Bacillati</taxon>
        <taxon>Actinomycetota</taxon>
        <taxon>Actinomycetes</taxon>
        <taxon>Kitasatosporales</taxon>
        <taxon>Streptomycetaceae</taxon>
        <taxon>Streptomyces</taxon>
    </lineage>
</organism>
<evidence type="ECO:0000313" key="2">
    <source>
        <dbReference type="EMBL" id="GAA3999131.1"/>
    </source>
</evidence>
<evidence type="ECO:0000313" key="3">
    <source>
        <dbReference type="Proteomes" id="UP001500456"/>
    </source>
</evidence>
<dbReference type="EMBL" id="BAAAZX010000011">
    <property type="protein sequence ID" value="GAA3999131.1"/>
    <property type="molecule type" value="Genomic_DNA"/>
</dbReference>
<reference evidence="3" key="1">
    <citation type="journal article" date="2019" name="Int. J. Syst. Evol. Microbiol.">
        <title>The Global Catalogue of Microorganisms (GCM) 10K type strain sequencing project: providing services to taxonomists for standard genome sequencing and annotation.</title>
        <authorList>
            <consortium name="The Broad Institute Genomics Platform"/>
            <consortium name="The Broad Institute Genome Sequencing Center for Infectious Disease"/>
            <person name="Wu L."/>
            <person name="Ma J."/>
        </authorList>
    </citation>
    <scope>NUCLEOTIDE SEQUENCE [LARGE SCALE GENOMIC DNA]</scope>
    <source>
        <strain evidence="3">JCM 16924</strain>
    </source>
</reference>
<gene>
    <name evidence="2" type="ORF">GCM10022232_40850</name>
</gene>
<proteinExistence type="predicted"/>
<accession>A0ABP7RL77</accession>
<evidence type="ECO:0000256" key="1">
    <source>
        <dbReference type="SAM" id="MobiDB-lite"/>
    </source>
</evidence>
<name>A0ABP7RL77_9ACTN</name>
<protein>
    <submittedName>
        <fullName evidence="2">Uncharacterized protein</fullName>
    </submittedName>
</protein>